<feature type="transmembrane region" description="Helical" evidence="1">
    <location>
        <begin position="13"/>
        <end position="37"/>
    </location>
</feature>
<dbReference type="RefSeq" id="WP_073110603.1">
    <property type="nucleotide sequence ID" value="NZ_FQYN01000006.1"/>
</dbReference>
<evidence type="ECO:0000313" key="3">
    <source>
        <dbReference type="Proteomes" id="UP000184418"/>
    </source>
</evidence>
<feature type="transmembrane region" description="Helical" evidence="1">
    <location>
        <begin position="57"/>
        <end position="76"/>
    </location>
</feature>
<dbReference type="Proteomes" id="UP000184418">
    <property type="component" value="Unassembled WGS sequence"/>
</dbReference>
<sequence length="274" mass="30698">MLEAGQVSEYVKFLWYAPGGTLLLLYLLLAPTLALAFYKVIEAYGLHESEAWPRWRLPSLVIVGLLPLLVYGVILIDKKQRVKTTHEAVVTLMRQSGWYQITDSQIRYNVAPEADDNFLLAVAQHDSSTLKRSIMSHGFGIEMANSALKQEIDDLVKAAALDIIARAQAVVPNDTLKRATEGNRTLALNLTFNDIDHHLQPATNQNLIVRALRKYPHCFILKTDTNNDIRSAAILLDASCINCITPLPYRKEMTSRLSNFNCTTPSRSVLPSKH</sequence>
<dbReference type="AlphaFoldDB" id="A0A1M6IRP4"/>
<keyword evidence="3" id="KW-1185">Reference proteome</keyword>
<gene>
    <name evidence="2" type="ORF">SAMN02745146_2945</name>
</gene>
<reference evidence="2 3" key="1">
    <citation type="submission" date="2016-11" db="EMBL/GenBank/DDBJ databases">
        <authorList>
            <person name="Jaros S."/>
            <person name="Januszkiewicz K."/>
            <person name="Wedrychowicz H."/>
        </authorList>
    </citation>
    <scope>NUCLEOTIDE SEQUENCE [LARGE SCALE GENOMIC DNA]</scope>
    <source>
        <strain evidence="2 3">DSM 21074</strain>
    </source>
</reference>
<evidence type="ECO:0000256" key="1">
    <source>
        <dbReference type="SAM" id="Phobius"/>
    </source>
</evidence>
<evidence type="ECO:0000313" key="2">
    <source>
        <dbReference type="EMBL" id="SHJ37055.1"/>
    </source>
</evidence>
<keyword evidence="1" id="KW-0472">Membrane</keyword>
<protein>
    <submittedName>
        <fullName evidence="2">Uncharacterized protein</fullName>
    </submittedName>
</protein>
<dbReference type="EMBL" id="FQYN01000006">
    <property type="protein sequence ID" value="SHJ37055.1"/>
    <property type="molecule type" value="Genomic_DNA"/>
</dbReference>
<proteinExistence type="predicted"/>
<organism evidence="2 3">
    <name type="scientific">Hymenobacter daecheongensis DSM 21074</name>
    <dbReference type="NCBI Taxonomy" id="1121955"/>
    <lineage>
        <taxon>Bacteria</taxon>
        <taxon>Pseudomonadati</taxon>
        <taxon>Bacteroidota</taxon>
        <taxon>Cytophagia</taxon>
        <taxon>Cytophagales</taxon>
        <taxon>Hymenobacteraceae</taxon>
        <taxon>Hymenobacter</taxon>
    </lineage>
</organism>
<accession>A0A1M6IRP4</accession>
<keyword evidence="1" id="KW-1133">Transmembrane helix</keyword>
<name>A0A1M6IRP4_9BACT</name>
<keyword evidence="1" id="KW-0812">Transmembrane</keyword>